<keyword evidence="1" id="KW-0812">Transmembrane</keyword>
<proteinExistence type="predicted"/>
<evidence type="ECO:0000313" key="3">
    <source>
        <dbReference type="Proteomes" id="UP000266861"/>
    </source>
</evidence>
<protein>
    <submittedName>
        <fullName evidence="2">Uncharacterized protein</fullName>
    </submittedName>
</protein>
<accession>A0A397GSP2</accession>
<sequence>MPVNSPKFSQVPPRAYERYNRRMLKKVNQMDYNRFHSTKGRAYTAFITIFSAVTGAYLALYSDFGEEEHCFTSVRTWYANKKEEFWSLSEKEKRDLEEQGKL</sequence>
<comment type="caution">
    <text evidence="2">The sequence shown here is derived from an EMBL/GenBank/DDBJ whole genome shotgun (WGS) entry which is preliminary data.</text>
</comment>
<dbReference type="EMBL" id="PQFF01000381">
    <property type="protein sequence ID" value="RHZ54042.1"/>
    <property type="molecule type" value="Genomic_DNA"/>
</dbReference>
<keyword evidence="1" id="KW-1133">Transmembrane helix</keyword>
<dbReference type="OrthoDB" id="192748at2759"/>
<dbReference type="Proteomes" id="UP000266861">
    <property type="component" value="Unassembled WGS sequence"/>
</dbReference>
<feature type="transmembrane region" description="Helical" evidence="1">
    <location>
        <begin position="42"/>
        <end position="61"/>
    </location>
</feature>
<gene>
    <name evidence="2" type="ORF">Glove_431g12</name>
</gene>
<dbReference type="AlphaFoldDB" id="A0A397GSP2"/>
<keyword evidence="1" id="KW-0472">Membrane</keyword>
<name>A0A397GSP2_9GLOM</name>
<evidence type="ECO:0000313" key="2">
    <source>
        <dbReference type="EMBL" id="RHZ54042.1"/>
    </source>
</evidence>
<keyword evidence="3" id="KW-1185">Reference proteome</keyword>
<organism evidence="2 3">
    <name type="scientific">Diversispora epigaea</name>
    <dbReference type="NCBI Taxonomy" id="1348612"/>
    <lineage>
        <taxon>Eukaryota</taxon>
        <taxon>Fungi</taxon>
        <taxon>Fungi incertae sedis</taxon>
        <taxon>Mucoromycota</taxon>
        <taxon>Glomeromycotina</taxon>
        <taxon>Glomeromycetes</taxon>
        <taxon>Diversisporales</taxon>
        <taxon>Diversisporaceae</taxon>
        <taxon>Diversispora</taxon>
    </lineage>
</organism>
<reference evidence="2 3" key="1">
    <citation type="submission" date="2018-08" db="EMBL/GenBank/DDBJ databases">
        <title>Genome and evolution of the arbuscular mycorrhizal fungus Diversispora epigaea (formerly Glomus versiforme) and its bacterial endosymbionts.</title>
        <authorList>
            <person name="Sun X."/>
            <person name="Fei Z."/>
            <person name="Harrison M."/>
        </authorList>
    </citation>
    <scope>NUCLEOTIDE SEQUENCE [LARGE SCALE GENOMIC DNA]</scope>
    <source>
        <strain evidence="2 3">IT104</strain>
    </source>
</reference>
<evidence type="ECO:0000256" key="1">
    <source>
        <dbReference type="SAM" id="Phobius"/>
    </source>
</evidence>